<reference evidence="7" key="1">
    <citation type="submission" date="2016-06" db="UniProtKB">
        <authorList>
            <consortium name="WormBaseParasite"/>
        </authorList>
    </citation>
    <scope>IDENTIFICATION</scope>
</reference>
<organism evidence="6 7">
    <name type="scientific">Toxocara canis</name>
    <name type="common">Canine roundworm</name>
    <dbReference type="NCBI Taxonomy" id="6265"/>
    <lineage>
        <taxon>Eukaryota</taxon>
        <taxon>Metazoa</taxon>
        <taxon>Ecdysozoa</taxon>
        <taxon>Nematoda</taxon>
        <taxon>Chromadorea</taxon>
        <taxon>Rhabditida</taxon>
        <taxon>Spirurina</taxon>
        <taxon>Ascaridomorpha</taxon>
        <taxon>Ascaridoidea</taxon>
        <taxon>Toxocaridae</taxon>
        <taxon>Toxocara</taxon>
    </lineage>
</organism>
<dbReference type="PANTHER" id="PTHR11606:SF13">
    <property type="entry name" value="GLUTAMATE DEHYDROGENASE 1, MITOCHONDRIAL"/>
    <property type="match status" value="1"/>
</dbReference>
<dbReference type="SUPFAM" id="SSF53223">
    <property type="entry name" value="Aminoacid dehydrogenase-like, N-terminal domain"/>
    <property type="match status" value="1"/>
</dbReference>
<evidence type="ECO:0000256" key="3">
    <source>
        <dbReference type="SAM" id="MobiDB-lite"/>
    </source>
</evidence>
<evidence type="ECO:0000313" key="7">
    <source>
        <dbReference type="WBParaSite" id="TCNE_0000131901-mRNA-1"/>
    </source>
</evidence>
<dbReference type="InterPro" id="IPR046346">
    <property type="entry name" value="Aminoacid_DH-like_N_sf"/>
</dbReference>
<dbReference type="GO" id="GO:0005739">
    <property type="term" value="C:mitochondrion"/>
    <property type="evidence" value="ECO:0007669"/>
    <property type="project" value="TreeGrafter"/>
</dbReference>
<dbReference type="Proteomes" id="UP000050794">
    <property type="component" value="Unassembled WGS sequence"/>
</dbReference>
<dbReference type="GO" id="GO:0006538">
    <property type="term" value="P:L-glutamate catabolic process"/>
    <property type="evidence" value="ECO:0007669"/>
    <property type="project" value="TreeGrafter"/>
</dbReference>
<evidence type="ECO:0000256" key="1">
    <source>
        <dbReference type="ARBA" id="ARBA00006382"/>
    </source>
</evidence>
<dbReference type="Pfam" id="PF02812">
    <property type="entry name" value="ELFV_dehydrog_N"/>
    <property type="match status" value="1"/>
</dbReference>
<proteinExistence type="inferred from homology"/>
<feature type="domain" description="Glutamate/phenylalanine/leucine/valine/L-tryptophan dehydrogenase dimerisation" evidence="4">
    <location>
        <begin position="240"/>
        <end position="288"/>
    </location>
</feature>
<dbReference type="InterPro" id="IPR006097">
    <property type="entry name" value="Glu/Leu/Phe/Val/Trp_DH_dimer"/>
</dbReference>
<dbReference type="GO" id="GO:0004352">
    <property type="term" value="F:glutamate dehydrogenase (NAD+) activity"/>
    <property type="evidence" value="ECO:0007669"/>
    <property type="project" value="TreeGrafter"/>
</dbReference>
<dbReference type="PANTHER" id="PTHR11606">
    <property type="entry name" value="GLUTAMATE DEHYDROGENASE"/>
    <property type="match status" value="1"/>
</dbReference>
<feature type="region of interest" description="Disordered" evidence="3">
    <location>
        <begin position="20"/>
        <end position="42"/>
    </location>
</feature>
<gene>
    <name evidence="5" type="ORF">TCNE_LOCUS1320</name>
</gene>
<evidence type="ECO:0000259" key="4">
    <source>
        <dbReference type="Pfam" id="PF02812"/>
    </source>
</evidence>
<keyword evidence="6" id="KW-1185">Reference proteome</keyword>
<dbReference type="EMBL" id="UYWY01000946">
    <property type="protein sequence ID" value="VDM25947.1"/>
    <property type="molecule type" value="Genomic_DNA"/>
</dbReference>
<reference evidence="5 6" key="2">
    <citation type="submission" date="2018-11" db="EMBL/GenBank/DDBJ databases">
        <authorList>
            <consortium name="Pathogen Informatics"/>
        </authorList>
    </citation>
    <scope>NUCLEOTIDE SEQUENCE [LARGE SCALE GENOMIC DNA]</scope>
</reference>
<sequence length="331" mass="37672">MADGAAKAVEGPLFLSEKSFKSNKEDRAEPQFNSDKKAYHEDRVKEEPFKSINKANQQANTVDYFFGSWFQLKEEESVIPTEEDCFHVDKTWYRRRRVAGIALQGDGFFETVISKLGLQVEFTVVSRVWDSKRKMFRTNGLVGDVKLNGQLLSQQMARTLASGECIDPVSQAHDALKPIDEQLDPSFFKVTFFIDFTRLITRWQTEPELLLHGDQVDRVVDEKRNLVNGILNVIKPVGKVLYLTFPIRRDNGQYEMIEAWRAQHSEHRVPCKGGVRFADNVTEDEVKTHILVDPLAVLLRNLPHDVCGHKIPICDHPGMLCSLTATVVSVV</sequence>
<evidence type="ECO:0000256" key="2">
    <source>
        <dbReference type="ARBA" id="ARBA00023002"/>
    </source>
</evidence>
<dbReference type="Gene3D" id="3.40.50.10860">
    <property type="entry name" value="Leucine Dehydrogenase, chain A, domain 1"/>
    <property type="match status" value="1"/>
</dbReference>
<name>A0A183TYK0_TOXCA</name>
<evidence type="ECO:0000313" key="6">
    <source>
        <dbReference type="Proteomes" id="UP000050794"/>
    </source>
</evidence>
<dbReference type="AlphaFoldDB" id="A0A183TYK0"/>
<keyword evidence="2" id="KW-0560">Oxidoreductase</keyword>
<evidence type="ECO:0000313" key="5">
    <source>
        <dbReference type="EMBL" id="VDM25947.1"/>
    </source>
</evidence>
<comment type="similarity">
    <text evidence="1">Belongs to the Glu/Leu/Phe/Val dehydrogenases family.</text>
</comment>
<protein>
    <submittedName>
        <fullName evidence="7">ELFV_dehydrog_N domain-containing protein</fullName>
    </submittedName>
</protein>
<dbReference type="WBParaSite" id="TCNE_0000131901-mRNA-1">
    <property type="protein sequence ID" value="TCNE_0000131901-mRNA-1"/>
    <property type="gene ID" value="TCNE_0000131901"/>
</dbReference>
<accession>A0A183TYK0</accession>